<accession>A0ABD0QEV3</accession>
<evidence type="ECO:0000313" key="2">
    <source>
        <dbReference type="Proteomes" id="UP001529510"/>
    </source>
</evidence>
<name>A0ABD0QEV3_CIRMR</name>
<dbReference type="AlphaFoldDB" id="A0ABD0QEV3"/>
<sequence>MFFSFFSIINVMRELQNSLPSNNTAQPIISMIIKVTENLLSSTKGNLTKDWIINQQLTIALARILQGNDTSVDLAAAGVNLDHLLQVMAPLLSPEDRAFLTIAQQVSQTLTYALQVSSTDGGLQSENFTEAIISTVKMVLKSVSNETGALPQDVVNNILVAISGSLQLVLNPNISYAQANNLTQETIQMIEGAIHTLLPAEAAEVLVPIKNSILSYLNNISQLAGFDKWNELKQHSSAHHINDNQTAGVNLDHLLQAMAPLLSREDRAFLAVAEQVSQTLTYALQVSSTDGGFQSENFTEAVITTVKMFLESISNETGALPKDVVNHILDAFSSSLQLFLNPNMSYAQANNLTQETIQMIEGAIHTLLPAEAAEVLVPIKNSILSYLSNISQPAGFDKWNEL</sequence>
<protein>
    <submittedName>
        <fullName evidence="1">Uncharacterized protein</fullName>
    </submittedName>
</protein>
<keyword evidence="2" id="KW-1185">Reference proteome</keyword>
<organism evidence="1 2">
    <name type="scientific">Cirrhinus mrigala</name>
    <name type="common">Mrigala</name>
    <dbReference type="NCBI Taxonomy" id="683832"/>
    <lineage>
        <taxon>Eukaryota</taxon>
        <taxon>Metazoa</taxon>
        <taxon>Chordata</taxon>
        <taxon>Craniata</taxon>
        <taxon>Vertebrata</taxon>
        <taxon>Euteleostomi</taxon>
        <taxon>Actinopterygii</taxon>
        <taxon>Neopterygii</taxon>
        <taxon>Teleostei</taxon>
        <taxon>Ostariophysi</taxon>
        <taxon>Cypriniformes</taxon>
        <taxon>Cyprinidae</taxon>
        <taxon>Labeoninae</taxon>
        <taxon>Labeonini</taxon>
        <taxon>Cirrhinus</taxon>
    </lineage>
</organism>
<reference evidence="1 2" key="1">
    <citation type="submission" date="2024-05" db="EMBL/GenBank/DDBJ databases">
        <title>Genome sequencing and assembly of Indian major carp, Cirrhinus mrigala (Hamilton, 1822).</title>
        <authorList>
            <person name="Mohindra V."/>
            <person name="Chowdhury L.M."/>
            <person name="Lal K."/>
            <person name="Jena J.K."/>
        </authorList>
    </citation>
    <scope>NUCLEOTIDE SEQUENCE [LARGE SCALE GENOMIC DNA]</scope>
    <source>
        <strain evidence="1">CM1030</strain>
        <tissue evidence="1">Blood</tissue>
    </source>
</reference>
<evidence type="ECO:0000313" key="1">
    <source>
        <dbReference type="EMBL" id="KAL0184697.1"/>
    </source>
</evidence>
<proteinExistence type="predicted"/>
<comment type="caution">
    <text evidence="1">The sequence shown here is derived from an EMBL/GenBank/DDBJ whole genome shotgun (WGS) entry which is preliminary data.</text>
</comment>
<dbReference type="EMBL" id="JAMKFB020000009">
    <property type="protein sequence ID" value="KAL0184697.1"/>
    <property type="molecule type" value="Genomic_DNA"/>
</dbReference>
<dbReference type="Proteomes" id="UP001529510">
    <property type="component" value="Unassembled WGS sequence"/>
</dbReference>
<gene>
    <name evidence="1" type="ORF">M9458_020393</name>
</gene>